<evidence type="ECO:0000256" key="5">
    <source>
        <dbReference type="ARBA" id="ARBA00023033"/>
    </source>
</evidence>
<dbReference type="InterPro" id="IPR002938">
    <property type="entry name" value="FAD-bd"/>
</dbReference>
<dbReference type="InterPro" id="IPR036188">
    <property type="entry name" value="FAD/NAD-bd_sf"/>
</dbReference>
<dbReference type="PANTHER" id="PTHR47178">
    <property type="entry name" value="MONOOXYGENASE, FAD-BINDING"/>
    <property type="match status" value="1"/>
</dbReference>
<keyword evidence="8" id="KW-1185">Reference proteome</keyword>
<keyword evidence="4" id="KW-0560">Oxidoreductase</keyword>
<evidence type="ECO:0000313" key="8">
    <source>
        <dbReference type="Proteomes" id="UP000799302"/>
    </source>
</evidence>
<comment type="cofactor">
    <cofactor evidence="1">
        <name>FAD</name>
        <dbReference type="ChEBI" id="CHEBI:57692"/>
    </cofactor>
</comment>
<evidence type="ECO:0000259" key="6">
    <source>
        <dbReference type="Pfam" id="PF01494"/>
    </source>
</evidence>
<evidence type="ECO:0000256" key="3">
    <source>
        <dbReference type="ARBA" id="ARBA00022827"/>
    </source>
</evidence>
<dbReference type="GO" id="GO:0004497">
    <property type="term" value="F:monooxygenase activity"/>
    <property type="evidence" value="ECO:0007669"/>
    <property type="project" value="UniProtKB-KW"/>
</dbReference>
<organism evidence="7 8">
    <name type="scientific">Microthyrium microscopicum</name>
    <dbReference type="NCBI Taxonomy" id="703497"/>
    <lineage>
        <taxon>Eukaryota</taxon>
        <taxon>Fungi</taxon>
        <taxon>Dikarya</taxon>
        <taxon>Ascomycota</taxon>
        <taxon>Pezizomycotina</taxon>
        <taxon>Dothideomycetes</taxon>
        <taxon>Dothideomycetes incertae sedis</taxon>
        <taxon>Microthyriales</taxon>
        <taxon>Microthyriaceae</taxon>
        <taxon>Microthyrium</taxon>
    </lineage>
</organism>
<dbReference type="PRINTS" id="PR00420">
    <property type="entry name" value="RNGMNOXGNASE"/>
</dbReference>
<dbReference type="EMBL" id="MU004230">
    <property type="protein sequence ID" value="KAF2674609.1"/>
    <property type="molecule type" value="Genomic_DNA"/>
</dbReference>
<proteinExistence type="predicted"/>
<dbReference type="AlphaFoldDB" id="A0A6A6UQN6"/>
<accession>A0A6A6UQN6</accession>
<dbReference type="Gene3D" id="3.50.50.60">
    <property type="entry name" value="FAD/NAD(P)-binding domain"/>
    <property type="match status" value="1"/>
</dbReference>
<sequence>MDAEILIIGAGATGLALAQGLRRAGISCIVFERDDGLFARSRDWNFAVHWSADALRAIIGDEAWSKIQTVQVDPNTPTKHMDGLKFLNAATGELVNEAKIDYFYRLKRSAFRELLADGVDLRFGKRLESVNFSEDGEWATAKFADGSNVTGRMIVGADGPKSVVRDLLLGASRPTRIPYVATFVQAQFTREQALFLRSFHPLYLAGVHPDNMFAFFGMQDASDAEKPETWTFFFYISYHSSLEEQDQAADWTSRQYLDVLKERAKTFCDPWKSALEWVSEDLPVWHSTFSDWDPSVPEHKWDNRNGRMTLAGDAAHVMTVQRGQGLNHAITDVSQLLEAITKSRGDGTTNQATAISDYEARMTERSGEEVRQCTINTKMLHDWASFQNSPVMKKGLKKD</sequence>
<name>A0A6A6UQN6_9PEZI</name>
<dbReference type="Pfam" id="PF01494">
    <property type="entry name" value="FAD_binding_3"/>
    <property type="match status" value="1"/>
</dbReference>
<keyword evidence="2" id="KW-0285">Flavoprotein</keyword>
<evidence type="ECO:0000256" key="2">
    <source>
        <dbReference type="ARBA" id="ARBA00022630"/>
    </source>
</evidence>
<dbReference type="OrthoDB" id="47494at2759"/>
<dbReference type="SUPFAM" id="SSF51905">
    <property type="entry name" value="FAD/NAD(P)-binding domain"/>
    <property type="match status" value="1"/>
</dbReference>
<evidence type="ECO:0000313" key="7">
    <source>
        <dbReference type="EMBL" id="KAF2674609.1"/>
    </source>
</evidence>
<evidence type="ECO:0000256" key="4">
    <source>
        <dbReference type="ARBA" id="ARBA00023002"/>
    </source>
</evidence>
<feature type="domain" description="FAD-binding" evidence="6">
    <location>
        <begin position="115"/>
        <end position="341"/>
    </location>
</feature>
<protein>
    <submittedName>
        <fullName evidence="7">Putative monooxygenase</fullName>
    </submittedName>
</protein>
<evidence type="ECO:0000256" key="1">
    <source>
        <dbReference type="ARBA" id="ARBA00001974"/>
    </source>
</evidence>
<keyword evidence="5 7" id="KW-0503">Monooxygenase</keyword>
<dbReference type="GO" id="GO:0071949">
    <property type="term" value="F:FAD binding"/>
    <property type="evidence" value="ECO:0007669"/>
    <property type="project" value="InterPro"/>
</dbReference>
<dbReference type="Proteomes" id="UP000799302">
    <property type="component" value="Unassembled WGS sequence"/>
</dbReference>
<reference evidence="7" key="1">
    <citation type="journal article" date="2020" name="Stud. Mycol.">
        <title>101 Dothideomycetes genomes: a test case for predicting lifestyles and emergence of pathogens.</title>
        <authorList>
            <person name="Haridas S."/>
            <person name="Albert R."/>
            <person name="Binder M."/>
            <person name="Bloem J."/>
            <person name="Labutti K."/>
            <person name="Salamov A."/>
            <person name="Andreopoulos B."/>
            <person name="Baker S."/>
            <person name="Barry K."/>
            <person name="Bills G."/>
            <person name="Bluhm B."/>
            <person name="Cannon C."/>
            <person name="Castanera R."/>
            <person name="Culley D."/>
            <person name="Daum C."/>
            <person name="Ezra D."/>
            <person name="Gonzalez J."/>
            <person name="Henrissat B."/>
            <person name="Kuo A."/>
            <person name="Liang C."/>
            <person name="Lipzen A."/>
            <person name="Lutzoni F."/>
            <person name="Magnuson J."/>
            <person name="Mondo S."/>
            <person name="Nolan M."/>
            <person name="Ohm R."/>
            <person name="Pangilinan J."/>
            <person name="Park H.-J."/>
            <person name="Ramirez L."/>
            <person name="Alfaro M."/>
            <person name="Sun H."/>
            <person name="Tritt A."/>
            <person name="Yoshinaga Y."/>
            <person name="Zwiers L.-H."/>
            <person name="Turgeon B."/>
            <person name="Goodwin S."/>
            <person name="Spatafora J."/>
            <person name="Crous P."/>
            <person name="Grigoriev I."/>
        </authorList>
    </citation>
    <scope>NUCLEOTIDE SEQUENCE</scope>
    <source>
        <strain evidence="7">CBS 115976</strain>
    </source>
</reference>
<keyword evidence="3" id="KW-0274">FAD</keyword>
<gene>
    <name evidence="7" type="ORF">BT63DRAFT_435690</name>
</gene>
<dbReference type="PANTHER" id="PTHR47178:SF3">
    <property type="entry name" value="FAD-BINDING DOMAIN-CONTAINING PROTEIN"/>
    <property type="match status" value="1"/>
</dbReference>
<dbReference type="Pfam" id="PF13450">
    <property type="entry name" value="NAD_binding_8"/>
    <property type="match status" value="1"/>
</dbReference>